<proteinExistence type="predicted"/>
<keyword evidence="1" id="KW-0812">Transmembrane</keyword>
<evidence type="ECO:0000313" key="2">
    <source>
        <dbReference type="EMBL" id="MBC5631404.1"/>
    </source>
</evidence>
<dbReference type="Proteomes" id="UP000651475">
    <property type="component" value="Unassembled WGS sequence"/>
</dbReference>
<feature type="transmembrane region" description="Helical" evidence="1">
    <location>
        <begin position="122"/>
        <end position="141"/>
    </location>
</feature>
<accession>A0ABR7DIZ9</accession>
<keyword evidence="1" id="KW-0472">Membrane</keyword>
<gene>
    <name evidence="2" type="ORF">H8S65_01245</name>
</gene>
<feature type="transmembrane region" description="Helical" evidence="1">
    <location>
        <begin position="61"/>
        <end position="86"/>
    </location>
</feature>
<dbReference type="Pfam" id="PF19529">
    <property type="entry name" value="DUF6057"/>
    <property type="match status" value="1"/>
</dbReference>
<organism evidence="2 3">
    <name type="scientific">Parabacteroides hominis</name>
    <dbReference type="NCBI Taxonomy" id="2763057"/>
    <lineage>
        <taxon>Bacteria</taxon>
        <taxon>Pseudomonadati</taxon>
        <taxon>Bacteroidota</taxon>
        <taxon>Bacteroidia</taxon>
        <taxon>Bacteroidales</taxon>
        <taxon>Tannerellaceae</taxon>
        <taxon>Parabacteroides</taxon>
    </lineage>
</organism>
<reference evidence="2 3" key="1">
    <citation type="submission" date="2020-08" db="EMBL/GenBank/DDBJ databases">
        <title>Genome public.</title>
        <authorList>
            <person name="Liu C."/>
            <person name="Sun Q."/>
        </authorList>
    </citation>
    <scope>NUCLEOTIDE SEQUENCE [LARGE SCALE GENOMIC DNA]</scope>
    <source>
        <strain evidence="2 3">NSJ-79</strain>
    </source>
</reference>
<sequence>MKHIHWLLFTVLCGLLLFMFMDSLAYLFPYHEQQQLFLFTNSYLEIYLSEPGKLGEYFANFVIQFFYLPYTGKIVLALILSCLYLLPVLTIRRLTGKNDPLQIALLPSLYLFIQFESPDFEISRITSLFSSFLITYLLSLLPRKAFCYTSIPCFLLTGFALGWIYPVVVFVILLLTVLSACMLPRLITSPKIYMSCTILCLIAYASYTFYSFVHTYNMRERLLIETEIHVKKQEWEQVLTCAKKYRGESQLMEYFCNMALYHTGRMPYDLLKYPQNYGINSLFLPWVSDPRQSRYGHYLYEQLGYINEAQRWASEALVVYGETAPTILNLIRYNIANGRQEVAMRFIRILKQSLFYSKQAEKYERLAPTGEVPGLTPVPQQKGKKARFANIQNLGPELIFICEQDSTNRMAFEYLMSYLILSNRTKQFVEYLPRIKQFPYPEMPPLYQSILDNYKQTQQ</sequence>
<dbReference type="EMBL" id="JACOOJ010000001">
    <property type="protein sequence ID" value="MBC5631404.1"/>
    <property type="molecule type" value="Genomic_DNA"/>
</dbReference>
<protein>
    <recommendedName>
        <fullName evidence="4">Transmembrane protein</fullName>
    </recommendedName>
</protein>
<feature type="transmembrane region" description="Helical" evidence="1">
    <location>
        <begin position="153"/>
        <end position="180"/>
    </location>
</feature>
<dbReference type="RefSeq" id="WP_186928139.1">
    <property type="nucleotide sequence ID" value="NZ_JACOOJ010000001.1"/>
</dbReference>
<name>A0ABR7DIZ9_9BACT</name>
<evidence type="ECO:0008006" key="4">
    <source>
        <dbReference type="Google" id="ProtNLM"/>
    </source>
</evidence>
<comment type="caution">
    <text evidence="2">The sequence shown here is derived from an EMBL/GenBank/DDBJ whole genome shotgun (WGS) entry which is preliminary data.</text>
</comment>
<keyword evidence="3" id="KW-1185">Reference proteome</keyword>
<keyword evidence="1" id="KW-1133">Transmembrane helix</keyword>
<feature type="transmembrane region" description="Helical" evidence="1">
    <location>
        <begin position="192"/>
        <end position="213"/>
    </location>
</feature>
<evidence type="ECO:0000313" key="3">
    <source>
        <dbReference type="Proteomes" id="UP000651475"/>
    </source>
</evidence>
<dbReference type="InterPro" id="IPR045692">
    <property type="entry name" value="DUF6057"/>
</dbReference>
<evidence type="ECO:0000256" key="1">
    <source>
        <dbReference type="SAM" id="Phobius"/>
    </source>
</evidence>